<sequence length="236" mass="26523">MNFHEHAYEKLIDLYHNHGHEVGSELQKSDPLTYGSYKSTNCITYVLNVLSHAFESIGDAKASQHVWTLAKHGTELAQYLVTKHGWKGIYINPDVNHPRDAPDPRCSEHPYSHYLANKTCKYYKIPLHYKVINYTPTPKDDPAFQQLNEHLSETALNNIDIAGLEKVKFGFGVSRGGMHTWVYAEGYVYEVHWNAIGADLYEATPLRLFPWLSGAIVIPPDLAGVIPASAKLSCAS</sequence>
<gene>
    <name evidence="1" type="ORF">CDV28_11224</name>
</gene>
<name>A0A521G204_9BACT</name>
<evidence type="ECO:0000313" key="1">
    <source>
        <dbReference type="EMBL" id="TAA75050.1"/>
    </source>
</evidence>
<accession>A0A521G204</accession>
<reference evidence="1" key="1">
    <citation type="submission" date="2017-07" db="EMBL/GenBank/DDBJ databases">
        <title>The cable genome - Insights into the physiology and evolution of filamentous bacteria capable of sulfide oxidation via long distance electron transfer.</title>
        <authorList>
            <person name="Thorup C."/>
            <person name="Bjerg J.T."/>
            <person name="Schreiber L."/>
            <person name="Nielsen L.P."/>
            <person name="Kjeldsen K.U."/>
            <person name="Boesen T."/>
            <person name="Boggild A."/>
            <person name="Meysman F."/>
            <person name="Geelhoed J."/>
            <person name="Schramm A."/>
        </authorList>
    </citation>
    <scope>NUCLEOTIDE SEQUENCE [LARGE SCALE GENOMIC DNA]</scope>
    <source>
        <strain evidence="1">GS</strain>
    </source>
</reference>
<dbReference type="AlphaFoldDB" id="A0A521G204"/>
<protein>
    <submittedName>
        <fullName evidence="1">Uncharacterized protein</fullName>
    </submittedName>
</protein>
<dbReference type="Proteomes" id="UP000316238">
    <property type="component" value="Unassembled WGS sequence"/>
</dbReference>
<organism evidence="1 2">
    <name type="scientific">Candidatus Electronema aureum</name>
    <dbReference type="NCBI Taxonomy" id="2005002"/>
    <lineage>
        <taxon>Bacteria</taxon>
        <taxon>Pseudomonadati</taxon>
        <taxon>Thermodesulfobacteriota</taxon>
        <taxon>Desulfobulbia</taxon>
        <taxon>Desulfobulbales</taxon>
        <taxon>Desulfobulbaceae</taxon>
        <taxon>Candidatus Electronema</taxon>
    </lineage>
</organism>
<comment type="caution">
    <text evidence="1">The sequence shown here is derived from an EMBL/GenBank/DDBJ whole genome shotgun (WGS) entry which is preliminary data.</text>
</comment>
<evidence type="ECO:0000313" key="2">
    <source>
        <dbReference type="Proteomes" id="UP000316238"/>
    </source>
</evidence>
<keyword evidence="2" id="KW-1185">Reference proteome</keyword>
<proteinExistence type="predicted"/>
<dbReference type="EMBL" id="NQJD01000012">
    <property type="protein sequence ID" value="TAA75050.1"/>
    <property type="molecule type" value="Genomic_DNA"/>
</dbReference>